<reference evidence="1 2" key="1">
    <citation type="submission" date="2015-11" db="EMBL/GenBank/DDBJ databases">
        <title>Expanding the genomic diversity of Burkholderia species for the development of highly accurate diagnostics.</title>
        <authorList>
            <person name="Sahl J."/>
            <person name="Keim P."/>
            <person name="Wagner D."/>
        </authorList>
    </citation>
    <scope>NUCLEOTIDE SEQUENCE [LARGE SCALE GENOMIC DNA]</scope>
    <source>
        <strain evidence="1 2">TSV85</strain>
    </source>
</reference>
<protein>
    <submittedName>
        <fullName evidence="1">Uncharacterized protein</fullName>
    </submittedName>
</protein>
<gene>
    <name evidence="1" type="ORF">WS67_07250</name>
</gene>
<accession>A0A103E582</accession>
<dbReference type="Proteomes" id="UP000062788">
    <property type="component" value="Unassembled WGS sequence"/>
</dbReference>
<evidence type="ECO:0000313" key="2">
    <source>
        <dbReference type="Proteomes" id="UP000062788"/>
    </source>
</evidence>
<comment type="caution">
    <text evidence="1">The sequence shown here is derived from an EMBL/GenBank/DDBJ whole genome shotgun (WGS) entry which is preliminary data.</text>
</comment>
<evidence type="ECO:0000313" key="1">
    <source>
        <dbReference type="EMBL" id="KVE28533.1"/>
    </source>
</evidence>
<name>A0A103E582_9BURK</name>
<keyword evidence="2" id="KW-1185">Reference proteome</keyword>
<sequence>MTESTGTTHGRLPTFDRYDPLAPMALRVHFDRQSVFNGLPGREGSYRFDACGEPLGMTRWVSHCCAKAFWKACGGIV</sequence>
<dbReference type="AlphaFoldDB" id="A0A103E582"/>
<proteinExistence type="predicted"/>
<organism evidence="1 2">
    <name type="scientific">Burkholderia singularis</name>
    <dbReference type="NCBI Taxonomy" id="1503053"/>
    <lineage>
        <taxon>Bacteria</taxon>
        <taxon>Pseudomonadati</taxon>
        <taxon>Pseudomonadota</taxon>
        <taxon>Betaproteobacteria</taxon>
        <taxon>Burkholderiales</taxon>
        <taxon>Burkholderiaceae</taxon>
        <taxon>Burkholderia</taxon>
        <taxon>pseudomallei group</taxon>
    </lineage>
</organism>
<dbReference type="EMBL" id="LOWA01000018">
    <property type="protein sequence ID" value="KVE28533.1"/>
    <property type="molecule type" value="Genomic_DNA"/>
</dbReference>